<accession>A0ABV8R0J5</accession>
<keyword evidence="3" id="KW-1185">Reference proteome</keyword>
<protein>
    <submittedName>
        <fullName evidence="2">VOC family protein</fullName>
    </submittedName>
</protein>
<dbReference type="RefSeq" id="WP_345384991.1">
    <property type="nucleotide sequence ID" value="NZ_BAABLL010000004.1"/>
</dbReference>
<proteinExistence type="predicted"/>
<sequence length="132" mass="15033">MPTFGMPSHIDFSVSNAEASARWYCEVLGLKRVRRVDFEDRIMIVLLHATSGLVIGLNEHSVVPNGRFDDRNVGLDHIGFSVTERADLETWERHLSALNVVHSPTEDTANGSALVFRDPDNIQLEFWWTRKQ</sequence>
<comment type="caution">
    <text evidence="2">The sequence shown here is derived from an EMBL/GenBank/DDBJ whole genome shotgun (WGS) entry which is preliminary data.</text>
</comment>
<reference evidence="3" key="1">
    <citation type="journal article" date="2019" name="Int. J. Syst. Evol. Microbiol.">
        <title>The Global Catalogue of Microorganisms (GCM) 10K type strain sequencing project: providing services to taxonomists for standard genome sequencing and annotation.</title>
        <authorList>
            <consortium name="The Broad Institute Genomics Platform"/>
            <consortium name="The Broad Institute Genome Sequencing Center for Infectious Disease"/>
            <person name="Wu L."/>
            <person name="Ma J."/>
        </authorList>
    </citation>
    <scope>NUCLEOTIDE SEQUENCE [LARGE SCALE GENOMIC DNA]</scope>
    <source>
        <strain evidence="3">CGMCC 1.10698</strain>
    </source>
</reference>
<dbReference type="CDD" id="cd06587">
    <property type="entry name" value="VOC"/>
    <property type="match status" value="1"/>
</dbReference>
<gene>
    <name evidence="2" type="ORF">ACFOW9_08530</name>
</gene>
<evidence type="ECO:0000313" key="3">
    <source>
        <dbReference type="Proteomes" id="UP001595773"/>
    </source>
</evidence>
<evidence type="ECO:0000313" key="2">
    <source>
        <dbReference type="EMBL" id="MFC4265646.1"/>
    </source>
</evidence>
<dbReference type="Proteomes" id="UP001595773">
    <property type="component" value="Unassembled WGS sequence"/>
</dbReference>
<dbReference type="InterPro" id="IPR037523">
    <property type="entry name" value="VOC_core"/>
</dbReference>
<dbReference type="PROSITE" id="PS51819">
    <property type="entry name" value="VOC"/>
    <property type="match status" value="1"/>
</dbReference>
<evidence type="ECO:0000259" key="1">
    <source>
        <dbReference type="PROSITE" id="PS51819"/>
    </source>
</evidence>
<dbReference type="InterPro" id="IPR029068">
    <property type="entry name" value="Glyas_Bleomycin-R_OHBP_Dase"/>
</dbReference>
<feature type="domain" description="VOC" evidence="1">
    <location>
        <begin position="6"/>
        <end position="129"/>
    </location>
</feature>
<dbReference type="InterPro" id="IPR004360">
    <property type="entry name" value="Glyas_Fos-R_dOase_dom"/>
</dbReference>
<dbReference type="Gene3D" id="3.10.180.10">
    <property type="entry name" value="2,3-Dihydroxybiphenyl 1,2-Dioxygenase, domain 1"/>
    <property type="match status" value="1"/>
</dbReference>
<organism evidence="2 3">
    <name type="scientific">Arthrobacter cryoconiti</name>
    <dbReference type="NCBI Taxonomy" id="748907"/>
    <lineage>
        <taxon>Bacteria</taxon>
        <taxon>Bacillati</taxon>
        <taxon>Actinomycetota</taxon>
        <taxon>Actinomycetes</taxon>
        <taxon>Micrococcales</taxon>
        <taxon>Micrococcaceae</taxon>
        <taxon>Arthrobacter</taxon>
    </lineage>
</organism>
<name>A0ABV8R0J5_9MICC</name>
<dbReference type="EMBL" id="JBHSCQ010000010">
    <property type="protein sequence ID" value="MFC4265646.1"/>
    <property type="molecule type" value="Genomic_DNA"/>
</dbReference>
<dbReference type="SUPFAM" id="SSF54593">
    <property type="entry name" value="Glyoxalase/Bleomycin resistance protein/Dihydroxybiphenyl dioxygenase"/>
    <property type="match status" value="1"/>
</dbReference>
<dbReference type="Pfam" id="PF00903">
    <property type="entry name" value="Glyoxalase"/>
    <property type="match status" value="1"/>
</dbReference>